<gene>
    <name evidence="1" type="ORF">LX24_01676</name>
</gene>
<organism evidence="1 2">
    <name type="scientific">Desulfallas thermosapovorans DSM 6562</name>
    <dbReference type="NCBI Taxonomy" id="1121431"/>
    <lineage>
        <taxon>Bacteria</taxon>
        <taxon>Bacillati</taxon>
        <taxon>Bacillota</taxon>
        <taxon>Clostridia</taxon>
        <taxon>Eubacteriales</taxon>
        <taxon>Desulfallaceae</taxon>
        <taxon>Desulfallas</taxon>
    </lineage>
</organism>
<dbReference type="Proteomes" id="UP000323166">
    <property type="component" value="Unassembled WGS sequence"/>
</dbReference>
<protein>
    <recommendedName>
        <fullName evidence="3">Carboxypeptidase family protein</fullName>
    </recommendedName>
</protein>
<proteinExistence type="predicted"/>
<dbReference type="EMBL" id="VNHM01000008">
    <property type="protein sequence ID" value="TYO95326.1"/>
    <property type="molecule type" value="Genomic_DNA"/>
</dbReference>
<dbReference type="AlphaFoldDB" id="A0A5S4ZRP4"/>
<evidence type="ECO:0000313" key="2">
    <source>
        <dbReference type="Proteomes" id="UP000323166"/>
    </source>
</evidence>
<name>A0A5S4ZRP4_9FIRM</name>
<evidence type="ECO:0000313" key="1">
    <source>
        <dbReference type="EMBL" id="TYO95326.1"/>
    </source>
</evidence>
<dbReference type="RefSeq" id="WP_166511682.1">
    <property type="nucleotide sequence ID" value="NZ_VNHM01000008.1"/>
</dbReference>
<accession>A0A5S4ZRP4</accession>
<comment type="caution">
    <text evidence="1">The sequence shown here is derived from an EMBL/GenBank/DDBJ whole genome shotgun (WGS) entry which is preliminary data.</text>
</comment>
<keyword evidence="2" id="KW-1185">Reference proteome</keyword>
<evidence type="ECO:0008006" key="3">
    <source>
        <dbReference type="Google" id="ProtNLM"/>
    </source>
</evidence>
<reference evidence="1 2" key="1">
    <citation type="submission" date="2019-07" db="EMBL/GenBank/DDBJ databases">
        <title>Genomic Encyclopedia of Type Strains, Phase I: the one thousand microbial genomes (KMG-I) project.</title>
        <authorList>
            <person name="Kyrpides N."/>
        </authorList>
    </citation>
    <scope>NUCLEOTIDE SEQUENCE [LARGE SCALE GENOMIC DNA]</scope>
    <source>
        <strain evidence="1 2">DSM 6562</strain>
    </source>
</reference>
<sequence>MEENLTGQAGAKQYIAEQKNDGRLYFYGRVEDNNGLGIDNGVVLLFACYGNKIEKLLANTFTDQEGNYLITIPKFTNYSGLLGYKLRAGKSQIPSKAFGYPDICPKEKYKEPELNTITAECYVKECAEKPDNLNYEVRFNVSEQDKNINQEISFNLPAEGHVVKVFNLVEVGESEYHWPGAKQAMASFEAVIMEPEQKLINKKECIYSKRDLTFDIDITLVLLLLGMFGIIGCSKVPRENNL</sequence>